<gene>
    <name evidence="6" type="ORF">MENT_LOCUS28190</name>
</gene>
<keyword evidence="2" id="KW-0479">Metal-binding</keyword>
<protein>
    <submittedName>
        <fullName evidence="6">Uncharacterized protein</fullName>
    </submittedName>
</protein>
<proteinExistence type="predicted"/>
<evidence type="ECO:0000256" key="5">
    <source>
        <dbReference type="ARBA" id="ARBA00023242"/>
    </source>
</evidence>
<evidence type="ECO:0000256" key="2">
    <source>
        <dbReference type="ARBA" id="ARBA00022723"/>
    </source>
</evidence>
<reference evidence="6 7" key="1">
    <citation type="submission" date="2020-08" db="EMBL/GenBank/DDBJ databases">
        <authorList>
            <person name="Koutsovoulos G."/>
            <person name="Danchin GJ E."/>
        </authorList>
    </citation>
    <scope>NUCLEOTIDE SEQUENCE [LARGE SCALE GENOMIC DNA]</scope>
</reference>
<name>A0A6V7VN27_MELEN</name>
<dbReference type="EMBL" id="CAJEWN010000275">
    <property type="protein sequence ID" value="CAD2176386.1"/>
    <property type="molecule type" value="Genomic_DNA"/>
</dbReference>
<dbReference type="AlphaFoldDB" id="A0A6V7VN27"/>
<comment type="subcellular location">
    <subcellularLocation>
        <location evidence="1">Nucleus</location>
    </subcellularLocation>
</comment>
<dbReference type="GO" id="GO:0005634">
    <property type="term" value="C:nucleus"/>
    <property type="evidence" value="ECO:0007669"/>
    <property type="project" value="UniProtKB-SubCell"/>
</dbReference>
<evidence type="ECO:0000313" key="7">
    <source>
        <dbReference type="Proteomes" id="UP000580250"/>
    </source>
</evidence>
<evidence type="ECO:0000313" key="6">
    <source>
        <dbReference type="EMBL" id="CAD2176386.1"/>
    </source>
</evidence>
<evidence type="ECO:0000256" key="4">
    <source>
        <dbReference type="ARBA" id="ARBA00022833"/>
    </source>
</evidence>
<evidence type="ECO:0000256" key="3">
    <source>
        <dbReference type="ARBA" id="ARBA00022771"/>
    </source>
</evidence>
<dbReference type="Proteomes" id="UP000580250">
    <property type="component" value="Unassembled WGS sequence"/>
</dbReference>
<dbReference type="PANTHER" id="PTHR46481:SF10">
    <property type="entry name" value="ZINC FINGER BED DOMAIN-CONTAINING PROTEIN 39"/>
    <property type="match status" value="1"/>
</dbReference>
<keyword evidence="3" id="KW-0863">Zinc-finger</keyword>
<sequence length="119" mass="13652">MIATDIMPLRTTEKLGFSRLLSYLAPKYKIKGRTFFTEKELPEAYNQIYDVVKKEIEQQSKVSLTTDIWTTEHATFSIISLTAHFISLNHITKKLEPNIRVVAATQMKGSHTGEILTFF</sequence>
<comment type="caution">
    <text evidence="6">The sequence shown here is derived from an EMBL/GenBank/DDBJ whole genome shotgun (WGS) entry which is preliminary data.</text>
</comment>
<dbReference type="GO" id="GO:0008270">
    <property type="term" value="F:zinc ion binding"/>
    <property type="evidence" value="ECO:0007669"/>
    <property type="project" value="UniProtKB-KW"/>
</dbReference>
<dbReference type="PANTHER" id="PTHR46481">
    <property type="entry name" value="ZINC FINGER BED DOMAIN-CONTAINING PROTEIN 4"/>
    <property type="match status" value="1"/>
</dbReference>
<dbReference type="OrthoDB" id="5865631at2759"/>
<evidence type="ECO:0000256" key="1">
    <source>
        <dbReference type="ARBA" id="ARBA00004123"/>
    </source>
</evidence>
<accession>A0A6V7VN27</accession>
<dbReference type="InterPro" id="IPR052035">
    <property type="entry name" value="ZnF_BED_domain_contain"/>
</dbReference>
<organism evidence="6 7">
    <name type="scientific">Meloidogyne enterolobii</name>
    <name type="common">Root-knot nematode worm</name>
    <name type="synonym">Meloidogyne mayaguensis</name>
    <dbReference type="NCBI Taxonomy" id="390850"/>
    <lineage>
        <taxon>Eukaryota</taxon>
        <taxon>Metazoa</taxon>
        <taxon>Ecdysozoa</taxon>
        <taxon>Nematoda</taxon>
        <taxon>Chromadorea</taxon>
        <taxon>Rhabditida</taxon>
        <taxon>Tylenchina</taxon>
        <taxon>Tylenchomorpha</taxon>
        <taxon>Tylenchoidea</taxon>
        <taxon>Meloidogynidae</taxon>
        <taxon>Meloidogyninae</taxon>
        <taxon>Meloidogyne</taxon>
    </lineage>
</organism>
<keyword evidence="4" id="KW-0862">Zinc</keyword>
<keyword evidence="5" id="KW-0539">Nucleus</keyword>